<dbReference type="InterPro" id="IPR011542">
    <property type="entry name" value="SUF_FeS_clus_asmbl_SufD"/>
</dbReference>
<dbReference type="PANTHER" id="PTHR43575">
    <property type="entry name" value="PROTEIN ABCI7, CHLOROPLASTIC"/>
    <property type="match status" value="1"/>
</dbReference>
<dbReference type="InterPro" id="IPR000825">
    <property type="entry name" value="SUF_FeS_clus_asmbl_SufBD_core"/>
</dbReference>
<dbReference type="OrthoDB" id="9768262at2"/>
<evidence type="ECO:0000259" key="3">
    <source>
        <dbReference type="Pfam" id="PF19295"/>
    </source>
</evidence>
<feature type="domain" description="SUF system FeS cluster assembly SufBD core" evidence="2">
    <location>
        <begin position="186"/>
        <end position="412"/>
    </location>
</feature>
<dbReference type="Pfam" id="PF01458">
    <property type="entry name" value="SUFBD_core"/>
    <property type="match status" value="1"/>
</dbReference>
<dbReference type="InterPro" id="IPR055346">
    <property type="entry name" value="Fe-S_cluster_assembly_SufBD"/>
</dbReference>
<dbReference type="NCBIfam" id="TIGR01981">
    <property type="entry name" value="sufD"/>
    <property type="match status" value="1"/>
</dbReference>
<dbReference type="PANTHER" id="PTHR43575:SF1">
    <property type="entry name" value="PROTEIN ABCI7, CHLOROPLASTIC"/>
    <property type="match status" value="1"/>
</dbReference>
<dbReference type="EMBL" id="SADE01000001">
    <property type="protein sequence ID" value="RVU38081.1"/>
    <property type="molecule type" value="Genomic_DNA"/>
</dbReference>
<dbReference type="SUPFAM" id="SSF101960">
    <property type="entry name" value="Stabilizer of iron transporter SufD"/>
    <property type="match status" value="1"/>
</dbReference>
<dbReference type="GO" id="GO:0016226">
    <property type="term" value="P:iron-sulfur cluster assembly"/>
    <property type="evidence" value="ECO:0007669"/>
    <property type="project" value="InterPro"/>
</dbReference>
<keyword evidence="5" id="KW-1185">Reference proteome</keyword>
<comment type="similarity">
    <text evidence="1">Belongs to the iron-sulfur cluster assembly SufBD family.</text>
</comment>
<protein>
    <submittedName>
        <fullName evidence="4">Fe-S cluster assembly protein SufD</fullName>
    </submittedName>
</protein>
<accession>A0A437QU96</accession>
<proteinExistence type="inferred from homology"/>
<evidence type="ECO:0000313" key="5">
    <source>
        <dbReference type="Proteomes" id="UP000287447"/>
    </source>
</evidence>
<evidence type="ECO:0000313" key="4">
    <source>
        <dbReference type="EMBL" id="RVU38081.1"/>
    </source>
</evidence>
<sequence length="446" mass="47543">MSGNVQEQTLEPVLERLLDAAPGGRPADEGARGPLAALRAEGRRAIAAAGLPTQKSEPWKYTSLNALRKVEWSGPAGDGADFDTVKSALPVLDAYTVVLLNGRFDSVLSDLNGLPKGVRVLPLPEAMSDSAVTDTLASLIPLDMAPMAALNTAHLDDGVLVRIDAGKALDKPLHIVSVGYAGSAPAAYHPRFLIQLDENAEATVIESHIGLKGAPTFSNTVTEVVLAPSARLGHYKLQDQAVDGFDLSTTAIRCSDKSVYDGFTLSLGLGTVRNDVRMTLDGEHVEGRLNGAYLGHGGSHVDNTTFIDHAKPNSTSREVFKGVLADESRGVFQGKILVRPDAQNTDGHQLNKSLLLSDKAEADSKPELEIYADDVRCSHGATIGALDDEQLFYLRARGIDAVTARAILVQAFLMEALDEIQKASVRDALHEHLAARLQPLFKGGLV</sequence>
<name>A0A437QU96_9PROT</name>
<feature type="domain" description="SUF system FeS cluster assembly SufBD N-terminal" evidence="3">
    <location>
        <begin position="34"/>
        <end position="175"/>
    </location>
</feature>
<dbReference type="Proteomes" id="UP000287447">
    <property type="component" value="Unassembled WGS sequence"/>
</dbReference>
<organism evidence="4 5">
    <name type="scientific">Hwanghaeella grinnelliae</name>
    <dbReference type="NCBI Taxonomy" id="2500179"/>
    <lineage>
        <taxon>Bacteria</taxon>
        <taxon>Pseudomonadati</taxon>
        <taxon>Pseudomonadota</taxon>
        <taxon>Alphaproteobacteria</taxon>
        <taxon>Rhodospirillales</taxon>
        <taxon>Rhodospirillaceae</taxon>
        <taxon>Hwanghaeella</taxon>
    </lineage>
</organism>
<dbReference type="RefSeq" id="WP_127763453.1">
    <property type="nucleotide sequence ID" value="NZ_SADE01000001.1"/>
</dbReference>
<gene>
    <name evidence="4" type="primary">sufD</name>
    <name evidence="4" type="ORF">EOI86_01900</name>
</gene>
<evidence type="ECO:0000256" key="1">
    <source>
        <dbReference type="ARBA" id="ARBA00043967"/>
    </source>
</evidence>
<evidence type="ECO:0000259" key="2">
    <source>
        <dbReference type="Pfam" id="PF01458"/>
    </source>
</evidence>
<dbReference type="AlphaFoldDB" id="A0A437QU96"/>
<dbReference type="InterPro" id="IPR037284">
    <property type="entry name" value="SUF_FeS_clus_asmbl_SufBD_sf"/>
</dbReference>
<reference evidence="5" key="1">
    <citation type="submission" date="2019-01" db="EMBL/GenBank/DDBJ databases">
        <title>Gri0909 isolated from a small marine red alga.</title>
        <authorList>
            <person name="Kim J."/>
            <person name="Jeong S.E."/>
            <person name="Jeon C.O."/>
        </authorList>
    </citation>
    <scope>NUCLEOTIDE SEQUENCE [LARGE SCALE GENOMIC DNA]</scope>
    <source>
        <strain evidence="5">Gri0909</strain>
    </source>
</reference>
<dbReference type="Pfam" id="PF19295">
    <property type="entry name" value="SufBD_N"/>
    <property type="match status" value="1"/>
</dbReference>
<comment type="caution">
    <text evidence="4">The sequence shown here is derived from an EMBL/GenBank/DDBJ whole genome shotgun (WGS) entry which is preliminary data.</text>
</comment>
<dbReference type="InterPro" id="IPR045595">
    <property type="entry name" value="SufBD_N"/>
</dbReference>